<dbReference type="HOGENOM" id="CLU_089574_1_0_9"/>
<feature type="domain" description="Rhodanese" evidence="1">
    <location>
        <begin position="58"/>
        <end position="144"/>
    </location>
</feature>
<dbReference type="CDD" id="cd00158">
    <property type="entry name" value="RHOD"/>
    <property type="match status" value="1"/>
</dbReference>
<dbReference type="InterPro" id="IPR050229">
    <property type="entry name" value="GlpE_sulfurtransferase"/>
</dbReference>
<accession>A9KJW9</accession>
<protein>
    <submittedName>
        <fullName evidence="2">Rhodanese domain protein</fullName>
    </submittedName>
</protein>
<dbReference type="SUPFAM" id="SSF52821">
    <property type="entry name" value="Rhodanese/Cell cycle control phosphatase"/>
    <property type="match status" value="1"/>
</dbReference>
<dbReference type="AlphaFoldDB" id="A9KJW9"/>
<reference evidence="3" key="1">
    <citation type="submission" date="2007-11" db="EMBL/GenBank/DDBJ databases">
        <title>Complete genome sequence of Clostridium phytofermentans ISDg.</title>
        <authorList>
            <person name="Leschine S.B."/>
            <person name="Warnick T.A."/>
            <person name="Blanchard J.L."/>
            <person name="Schnell D.J."/>
            <person name="Petit E.L."/>
            <person name="LaTouf W.G."/>
            <person name="Copeland A."/>
            <person name="Lucas S."/>
            <person name="Lapidus A."/>
            <person name="Barry K."/>
            <person name="Glavina del Rio T."/>
            <person name="Dalin E."/>
            <person name="Tice H."/>
            <person name="Pitluck S."/>
            <person name="Kiss H."/>
            <person name="Brettin T."/>
            <person name="Bruce D."/>
            <person name="Detter J.C."/>
            <person name="Han C."/>
            <person name="Kuske C."/>
            <person name="Schmutz J."/>
            <person name="Larimer F."/>
            <person name="Land M."/>
            <person name="Hauser L."/>
            <person name="Kyrpides N."/>
            <person name="Kim E.A."/>
            <person name="Richardson P."/>
        </authorList>
    </citation>
    <scope>NUCLEOTIDE SEQUENCE [LARGE SCALE GENOMIC DNA]</scope>
    <source>
        <strain evidence="3">ATCC 700394 / DSM 18823 / ISDg</strain>
    </source>
</reference>
<dbReference type="Proteomes" id="UP000000370">
    <property type="component" value="Chromosome"/>
</dbReference>
<dbReference type="EMBL" id="CP000885">
    <property type="protein sequence ID" value="ABX41124.1"/>
    <property type="molecule type" value="Genomic_DNA"/>
</dbReference>
<dbReference type="KEGG" id="cpy:Cphy_0737"/>
<dbReference type="RefSeq" id="WP_012198767.1">
    <property type="nucleotide sequence ID" value="NC_010001.1"/>
</dbReference>
<evidence type="ECO:0000313" key="3">
    <source>
        <dbReference type="Proteomes" id="UP000000370"/>
    </source>
</evidence>
<dbReference type="SMART" id="SM00450">
    <property type="entry name" value="RHOD"/>
    <property type="match status" value="1"/>
</dbReference>
<proteinExistence type="predicted"/>
<name>A9KJW9_LACP7</name>
<organism evidence="2 3">
    <name type="scientific">Lachnoclostridium phytofermentans (strain ATCC 700394 / DSM 18823 / ISDg)</name>
    <name type="common">Clostridium phytofermentans</name>
    <dbReference type="NCBI Taxonomy" id="357809"/>
    <lineage>
        <taxon>Bacteria</taxon>
        <taxon>Bacillati</taxon>
        <taxon>Bacillota</taxon>
        <taxon>Clostridia</taxon>
        <taxon>Lachnospirales</taxon>
        <taxon>Lachnospiraceae</taxon>
    </lineage>
</organism>
<dbReference type="Gene3D" id="3.40.250.10">
    <property type="entry name" value="Rhodanese-like domain"/>
    <property type="match status" value="1"/>
</dbReference>
<dbReference type="OrthoDB" id="9800872at2"/>
<dbReference type="eggNOG" id="COG0607">
    <property type="taxonomic scope" value="Bacteria"/>
</dbReference>
<dbReference type="PANTHER" id="PTHR43031:SF1">
    <property type="entry name" value="PYRIDINE NUCLEOTIDE-DISULPHIDE OXIDOREDUCTASE"/>
    <property type="match status" value="1"/>
</dbReference>
<sequence length="144" mass="16479" precursor="true">MKLRPLRKGFIYILLMLTGAMILAGCSRKQDASKEETDLKEQSYIEITQSEAKEMMDSEEELVILDVRTDEEFIEGHIVGAVLLPVGEIPDRAEEMLPDKDKKILVYCHSGRRSKVASYELAELGYKNVYEFGGIIDWEYDIVK</sequence>
<evidence type="ECO:0000313" key="2">
    <source>
        <dbReference type="EMBL" id="ABX41124.1"/>
    </source>
</evidence>
<dbReference type="InterPro" id="IPR036873">
    <property type="entry name" value="Rhodanese-like_dom_sf"/>
</dbReference>
<dbReference type="PANTHER" id="PTHR43031">
    <property type="entry name" value="FAD-DEPENDENT OXIDOREDUCTASE"/>
    <property type="match status" value="1"/>
</dbReference>
<dbReference type="Pfam" id="PF00581">
    <property type="entry name" value="Rhodanese"/>
    <property type="match status" value="1"/>
</dbReference>
<dbReference type="PROSITE" id="PS50206">
    <property type="entry name" value="RHODANESE_3"/>
    <property type="match status" value="1"/>
</dbReference>
<evidence type="ECO:0000259" key="1">
    <source>
        <dbReference type="PROSITE" id="PS50206"/>
    </source>
</evidence>
<gene>
    <name evidence="2" type="ordered locus">Cphy_0737</name>
</gene>
<dbReference type="InterPro" id="IPR001763">
    <property type="entry name" value="Rhodanese-like_dom"/>
</dbReference>
<dbReference type="STRING" id="357809.Cphy_0737"/>
<dbReference type="PROSITE" id="PS51257">
    <property type="entry name" value="PROKAR_LIPOPROTEIN"/>
    <property type="match status" value="1"/>
</dbReference>
<keyword evidence="3" id="KW-1185">Reference proteome</keyword>